<keyword evidence="4" id="KW-0238">DNA-binding</keyword>
<dbReference type="PROSITE" id="PS50023">
    <property type="entry name" value="LIM_DOMAIN_2"/>
    <property type="match status" value="1"/>
</dbReference>
<dbReference type="OrthoDB" id="1112565at2759"/>
<evidence type="ECO:0000256" key="1">
    <source>
        <dbReference type="ARBA" id="ARBA00004123"/>
    </source>
</evidence>
<dbReference type="Proteomes" id="UP000663131">
    <property type="component" value="Chromosome 8"/>
</dbReference>
<evidence type="ECO:0000256" key="4">
    <source>
        <dbReference type="ARBA" id="ARBA00023125"/>
    </source>
</evidence>
<evidence type="ECO:0000256" key="2">
    <source>
        <dbReference type="ARBA" id="ARBA00022723"/>
    </source>
</evidence>
<organism evidence="10 11">
    <name type="scientific">Dekkera bruxellensis</name>
    <name type="common">Brettanomyces custersii</name>
    <dbReference type="NCBI Taxonomy" id="5007"/>
    <lineage>
        <taxon>Eukaryota</taxon>
        <taxon>Fungi</taxon>
        <taxon>Dikarya</taxon>
        <taxon>Ascomycota</taxon>
        <taxon>Saccharomycotina</taxon>
        <taxon>Pichiomycetes</taxon>
        <taxon>Pichiales</taxon>
        <taxon>Pichiaceae</taxon>
        <taxon>Brettanomyces</taxon>
    </lineage>
</organism>
<feature type="region of interest" description="Disordered" evidence="8">
    <location>
        <begin position="56"/>
        <end position="406"/>
    </location>
</feature>
<proteinExistence type="predicted"/>
<dbReference type="SMART" id="SM00132">
    <property type="entry name" value="LIM"/>
    <property type="match status" value="2"/>
</dbReference>
<feature type="compositionally biased region" description="Basic and acidic residues" evidence="8">
    <location>
        <begin position="361"/>
        <end position="376"/>
    </location>
</feature>
<evidence type="ECO:0000256" key="3">
    <source>
        <dbReference type="ARBA" id="ARBA00022833"/>
    </source>
</evidence>
<dbReference type="GO" id="GO:0000981">
    <property type="term" value="F:DNA-binding transcription factor activity, RNA polymerase II-specific"/>
    <property type="evidence" value="ECO:0007669"/>
    <property type="project" value="TreeGrafter"/>
</dbReference>
<dbReference type="SUPFAM" id="SSF57716">
    <property type="entry name" value="Glucocorticoid receptor-like (DNA-binding domain)"/>
    <property type="match status" value="1"/>
</dbReference>
<evidence type="ECO:0000313" key="10">
    <source>
        <dbReference type="EMBL" id="QOU20741.1"/>
    </source>
</evidence>
<dbReference type="PROSITE" id="PS00478">
    <property type="entry name" value="LIM_DOMAIN_1"/>
    <property type="match status" value="2"/>
</dbReference>
<evidence type="ECO:0000256" key="8">
    <source>
        <dbReference type="SAM" id="MobiDB-lite"/>
    </source>
</evidence>
<feature type="compositionally biased region" description="Basic and acidic residues" evidence="8">
    <location>
        <begin position="328"/>
        <end position="350"/>
    </location>
</feature>
<keyword evidence="2 7" id="KW-0479">Metal-binding</keyword>
<keyword evidence="7" id="KW-0440">LIM domain</keyword>
<evidence type="ECO:0000256" key="5">
    <source>
        <dbReference type="ARBA" id="ARBA00023155"/>
    </source>
</evidence>
<dbReference type="CDD" id="cd08368">
    <property type="entry name" value="LIM"/>
    <property type="match status" value="1"/>
</dbReference>
<name>A0A871RDW6_DEKBR</name>
<keyword evidence="3 7" id="KW-0862">Zinc</keyword>
<protein>
    <recommendedName>
        <fullName evidence="9">LIM zinc-binding domain-containing protein</fullName>
    </recommendedName>
</protein>
<feature type="compositionally biased region" description="Acidic residues" evidence="8">
    <location>
        <begin position="351"/>
        <end position="360"/>
    </location>
</feature>
<keyword evidence="5" id="KW-0371">Homeobox</keyword>
<feature type="domain" description="LIM zinc-binding" evidence="9">
    <location>
        <begin position="717"/>
        <end position="783"/>
    </location>
</feature>
<dbReference type="GO" id="GO:0046872">
    <property type="term" value="F:metal ion binding"/>
    <property type="evidence" value="ECO:0007669"/>
    <property type="project" value="UniProtKB-KW"/>
</dbReference>
<feature type="compositionally biased region" description="Basic and acidic residues" evidence="8">
    <location>
        <begin position="252"/>
        <end position="316"/>
    </location>
</feature>
<dbReference type="EMBL" id="CP063136">
    <property type="protein sequence ID" value="QOU20741.1"/>
    <property type="molecule type" value="Genomic_DNA"/>
</dbReference>
<dbReference type="GO" id="GO:0005634">
    <property type="term" value="C:nucleus"/>
    <property type="evidence" value="ECO:0007669"/>
    <property type="project" value="UniProtKB-SubCell"/>
</dbReference>
<feature type="compositionally biased region" description="Low complexity" evidence="8">
    <location>
        <begin position="177"/>
        <end position="195"/>
    </location>
</feature>
<dbReference type="Pfam" id="PF00412">
    <property type="entry name" value="LIM"/>
    <property type="match status" value="2"/>
</dbReference>
<reference evidence="10" key="1">
    <citation type="submission" date="2020-10" db="EMBL/GenBank/DDBJ databases">
        <authorList>
            <person name="Palmer J.M."/>
        </authorList>
    </citation>
    <scope>NUCLEOTIDE SEQUENCE</scope>
    <source>
        <strain evidence="10">UCD 2041</strain>
    </source>
</reference>
<dbReference type="AlphaFoldDB" id="A0A871RDW6"/>
<dbReference type="PANTHER" id="PTHR24208">
    <property type="entry name" value="LIM/HOMEOBOX PROTEIN LHX"/>
    <property type="match status" value="1"/>
</dbReference>
<dbReference type="InterPro" id="IPR001781">
    <property type="entry name" value="Znf_LIM"/>
</dbReference>
<evidence type="ECO:0000256" key="6">
    <source>
        <dbReference type="ARBA" id="ARBA00023242"/>
    </source>
</evidence>
<gene>
    <name evidence="10" type="ORF">BRETT_000454</name>
</gene>
<feature type="region of interest" description="Disordered" evidence="8">
    <location>
        <begin position="431"/>
        <end position="637"/>
    </location>
</feature>
<comment type="subcellular location">
    <subcellularLocation>
        <location evidence="1">Nucleus</location>
    </subcellularLocation>
</comment>
<feature type="compositionally biased region" description="Low complexity" evidence="8">
    <location>
        <begin position="553"/>
        <end position="565"/>
    </location>
</feature>
<dbReference type="GeneID" id="64572379"/>
<keyword evidence="6" id="KW-0539">Nucleus</keyword>
<dbReference type="Gene3D" id="2.10.110.10">
    <property type="entry name" value="Cysteine Rich Protein"/>
    <property type="match status" value="2"/>
</dbReference>
<reference evidence="10" key="2">
    <citation type="journal article" name="BMC Genomics">
        <title>New genome assemblies reveal patterns of domestication and adaptation across Brettanomyces (Dekkera) species.</title>
        <authorList>
            <person name="Roach M.J."/>
            <person name="Borneman A.R."/>
        </authorList>
    </citation>
    <scope>NUCLEOTIDE SEQUENCE</scope>
    <source>
        <strain evidence="10">UCD 2041</strain>
    </source>
</reference>
<dbReference type="GO" id="GO:0030695">
    <property type="term" value="F:GTPase regulator activity"/>
    <property type="evidence" value="ECO:0007669"/>
    <property type="project" value="UniProtKB-ARBA"/>
</dbReference>
<evidence type="ECO:0000256" key="7">
    <source>
        <dbReference type="PROSITE-ProRule" id="PRU00125"/>
    </source>
</evidence>
<evidence type="ECO:0000313" key="11">
    <source>
        <dbReference type="Proteomes" id="UP000663131"/>
    </source>
</evidence>
<feature type="compositionally biased region" description="Basic residues" evidence="8">
    <location>
        <begin position="64"/>
        <end position="76"/>
    </location>
</feature>
<accession>A0A871RDW6</accession>
<dbReference type="KEGG" id="bbrx:BRETT_000454"/>
<feature type="compositionally biased region" description="Low complexity" evidence="8">
    <location>
        <begin position="113"/>
        <end position="127"/>
    </location>
</feature>
<dbReference type="CDD" id="cd09397">
    <property type="entry name" value="LIM1_UF1"/>
    <property type="match status" value="1"/>
</dbReference>
<feature type="compositionally biased region" description="Basic and acidic residues" evidence="8">
    <location>
        <begin position="458"/>
        <end position="531"/>
    </location>
</feature>
<dbReference type="RefSeq" id="XP_041137234.1">
    <property type="nucleotide sequence ID" value="XM_041279020.1"/>
</dbReference>
<dbReference type="GO" id="GO:0000977">
    <property type="term" value="F:RNA polymerase II transcription regulatory region sequence-specific DNA binding"/>
    <property type="evidence" value="ECO:0007669"/>
    <property type="project" value="TreeGrafter"/>
</dbReference>
<sequence>MSQKNYEKPGVKLPDLLSDLPQFLRQPYPNVKFNSAFPPFTTNVPFRGVMERAGFDVYKPGKGPAHRHSGKSKHSSGSRMVSDSGLLSPNPLYSRKGHANYSDPSIRHAGSESRSASNPPASRSNPSLFKMGGRYAPQHTGDQLPEEARGGAPRVRQLQQARQGPGVRGGLSVPSSPGVMPGAVPGRAAPPRFAAIGSPALSVRSNPAGYSGQYTPGQRKVRVPEEQPPVGPFARAGVSPFQDSDEEDEENEARKNVEGEVRKNVEGEARKNLEGEERGNVKDEERGNLEDEERGDVKDDFTRDQYERNEFERGQDENSQFENNGFEKNLKDQNEKDERNNEFERGQNERDQEDQEDRDDRDDQNYQNDHNDKRNANPDNSASDGDSMDSFDAQFEPEADSVKQLLHMQKEAAGGNATATFVVPDIQVGAQSAGEKNAPQGDIYGGVGFKRLSTMQTEDPKIYNLPREERRKGDEEWDERRDAKRDAERDEKNEVGQEGHWDEKIWEGGRGEKNQSEKYNKVVSDDGKDSADNFEMSTIQEQEEAEDTHTEESSPVSAPSSADTSPLQGLGVPGLTKMKVNALRSPGESPELGGAPGVSRGNRGVHRHSLSQSSVSAGWLPGRGSGDSTGSSEAESPTQCLHIGGVGGNDAKIIGAGSNINANSGVNANSNINANSGINVNPNINVNSNINANSGIDANANTNKKHTNEIKYPPGQGPCRKCNQPILKGQKSIWSKDSQLSGQWHRRCFSCYSCNQKFTKGQSCYVYNDRPYCETHFHELNGSLCRICGKGVEGECLQNEVNEVFHTSCLKCCVCGAAIRTEYFIYCGKVLCEKDANEQIKLIQANSDKLTTTDKVVKRRTRLMHV</sequence>
<feature type="compositionally biased region" description="Polar residues" evidence="8">
    <location>
        <begin position="628"/>
        <end position="637"/>
    </location>
</feature>
<dbReference type="InterPro" id="IPR050453">
    <property type="entry name" value="LIM_Homeobox_TF"/>
</dbReference>
<evidence type="ECO:0000259" key="9">
    <source>
        <dbReference type="PROSITE" id="PS50023"/>
    </source>
</evidence>
<dbReference type="PANTHER" id="PTHR24208:SF166">
    <property type="entry name" value="LIM HOMEOBOX TRANSCRIPTION FACTOR 1 ALPHA, ISOFORM B"/>
    <property type="match status" value="1"/>
</dbReference>